<evidence type="ECO:0000313" key="4">
    <source>
        <dbReference type="Proteomes" id="UP001596157"/>
    </source>
</evidence>
<protein>
    <submittedName>
        <fullName evidence="3">SRPBCC family protein</fullName>
    </submittedName>
</protein>
<comment type="similarity">
    <text evidence="1">Belongs to the AHA1 family.</text>
</comment>
<dbReference type="InterPro" id="IPR023393">
    <property type="entry name" value="START-like_dom_sf"/>
</dbReference>
<feature type="domain" description="Activator of Hsp90 ATPase homologue 1/2-like C-terminal" evidence="2">
    <location>
        <begin position="20"/>
        <end position="132"/>
    </location>
</feature>
<dbReference type="Pfam" id="PF08327">
    <property type="entry name" value="AHSA1"/>
    <property type="match status" value="1"/>
</dbReference>
<keyword evidence="4" id="KW-1185">Reference proteome</keyword>
<dbReference type="SUPFAM" id="SSF55961">
    <property type="entry name" value="Bet v1-like"/>
    <property type="match status" value="1"/>
</dbReference>
<dbReference type="RefSeq" id="WP_378247417.1">
    <property type="nucleotide sequence ID" value="NZ_JBHSKF010000005.1"/>
</dbReference>
<evidence type="ECO:0000256" key="1">
    <source>
        <dbReference type="ARBA" id="ARBA00006817"/>
    </source>
</evidence>
<sequence>MTPTGKLVGSDLTLTRFFRASADDVWASVTEPERTARWFGTWKGEGGAGSTIQVQMGFEDGTPWMDATVNACEPPRRLDLTAVDAEGRWHLELLLTEVDGGTELALVHHLESTDVVENTGPGWEYYLDQLVASRDGTPLPDFNDYYPSMKAYYEGLR</sequence>
<evidence type="ECO:0000259" key="2">
    <source>
        <dbReference type="Pfam" id="PF08327"/>
    </source>
</evidence>
<name>A0ABW0EPF4_9PSEU</name>
<proteinExistence type="inferred from homology"/>
<accession>A0ABW0EPF4</accession>
<dbReference type="Gene3D" id="3.30.530.20">
    <property type="match status" value="1"/>
</dbReference>
<reference evidence="4" key="1">
    <citation type="journal article" date="2019" name="Int. J. Syst. Evol. Microbiol.">
        <title>The Global Catalogue of Microorganisms (GCM) 10K type strain sequencing project: providing services to taxonomists for standard genome sequencing and annotation.</title>
        <authorList>
            <consortium name="The Broad Institute Genomics Platform"/>
            <consortium name="The Broad Institute Genome Sequencing Center for Infectious Disease"/>
            <person name="Wu L."/>
            <person name="Ma J."/>
        </authorList>
    </citation>
    <scope>NUCLEOTIDE SEQUENCE [LARGE SCALE GENOMIC DNA]</scope>
    <source>
        <strain evidence="4">CCUG 59778</strain>
    </source>
</reference>
<evidence type="ECO:0000313" key="3">
    <source>
        <dbReference type="EMBL" id="MFC5287944.1"/>
    </source>
</evidence>
<dbReference type="Proteomes" id="UP001596157">
    <property type="component" value="Unassembled WGS sequence"/>
</dbReference>
<organism evidence="3 4">
    <name type="scientific">Actinokineospora guangxiensis</name>
    <dbReference type="NCBI Taxonomy" id="1490288"/>
    <lineage>
        <taxon>Bacteria</taxon>
        <taxon>Bacillati</taxon>
        <taxon>Actinomycetota</taxon>
        <taxon>Actinomycetes</taxon>
        <taxon>Pseudonocardiales</taxon>
        <taxon>Pseudonocardiaceae</taxon>
        <taxon>Actinokineospora</taxon>
    </lineage>
</organism>
<dbReference type="EMBL" id="JBHSKF010000005">
    <property type="protein sequence ID" value="MFC5287944.1"/>
    <property type="molecule type" value="Genomic_DNA"/>
</dbReference>
<gene>
    <name evidence="3" type="ORF">ACFPM7_12860</name>
</gene>
<dbReference type="InterPro" id="IPR013538">
    <property type="entry name" value="ASHA1/2-like_C"/>
</dbReference>
<comment type="caution">
    <text evidence="3">The sequence shown here is derived from an EMBL/GenBank/DDBJ whole genome shotgun (WGS) entry which is preliminary data.</text>
</comment>
<dbReference type="CDD" id="cd08899">
    <property type="entry name" value="SRPBCC_CalC_Aha1-like_6"/>
    <property type="match status" value="1"/>
</dbReference>